<feature type="compositionally biased region" description="Low complexity" evidence="11">
    <location>
        <begin position="104"/>
        <end position="115"/>
    </location>
</feature>
<dbReference type="GO" id="GO:0061709">
    <property type="term" value="P:reticulophagy"/>
    <property type="evidence" value="ECO:0007669"/>
    <property type="project" value="TreeGrafter"/>
</dbReference>
<evidence type="ECO:0000256" key="7">
    <source>
        <dbReference type="ARBA" id="ARBA00023136"/>
    </source>
</evidence>
<dbReference type="RefSeq" id="XP_002546921.1">
    <property type="nucleotide sequence ID" value="XM_002546875.1"/>
</dbReference>
<evidence type="ECO:0000259" key="12">
    <source>
        <dbReference type="PROSITE" id="PS50195"/>
    </source>
</evidence>
<gene>
    <name evidence="13" type="ORF">CTRG_01227</name>
</gene>
<keyword evidence="5" id="KW-0963">Cytoplasm</keyword>
<evidence type="ECO:0000256" key="3">
    <source>
        <dbReference type="ARBA" id="ARBA00010883"/>
    </source>
</evidence>
<dbReference type="HOGENOM" id="CLU_027221_1_0_1"/>
<feature type="compositionally biased region" description="Low complexity" evidence="11">
    <location>
        <begin position="31"/>
        <end position="54"/>
    </location>
</feature>
<dbReference type="InterPro" id="IPR036871">
    <property type="entry name" value="PX_dom_sf"/>
</dbReference>
<dbReference type="InterPro" id="IPR027267">
    <property type="entry name" value="AH/BAR_dom_sf"/>
</dbReference>
<protein>
    <recommendedName>
        <fullName evidence="8">Sorting nexin-4</fullName>
    </recommendedName>
    <alternativeName>
        <fullName evidence="9">Autophagy-related protein 24</fullName>
    </alternativeName>
</protein>
<sequence>MSSDDQFTSIQWDREDIDKDNNKEEHDSTEISNNNNKSSINPIAEEGSLESEQQSENKEPTVGTNETQELKDDKDNSEVDDQVIDKLESTHLSDETKDKRNESYESNNSNSSNNSGSTDQPSDSLLLSPPNQESKSPKESSSRNDEAGPIGSPKPSSSNDKHSSEPPQLEQEHQPKQQVVREEEEEELIETPKGYVDISYFEKYAIKTSVTHPNRDLDAASKPFISYLVTTTTNNPSILKLTKDKKPKDGEEYLSFSVRRRYGDFRYLYESLSNDFPTVMIPPLPSKSNFKYLTGDTFSSEFVHKRLHSLDRFVRFILQHKILSQSSIFHLFISDSNDWATFTSSLKIKDSGDDSGFVGKVVNEDLITETVMNFLTPSKHKKETNRDILEINDKLKKLYENLLKLDKIFSKLNKKNHELSVDYELFSNQIVKLSTREDEDAIDSNYKIFAQCLSEFSKNWDSLYRFYNETFIVTLKDSGKYIMSLTNLIQIQHNKQIDLQVLHDYLNKTKAELLSLGGNINQGAPPSPHPHNQSSGGIVNNTTQLIKDTLSTSATPHIGSSSSDSKIQKLENKIQELNKEIRKESELLTELINQIVIEFGNLQNFIKSELKNSMIALCDQNISFYQQLLQKYEESEMKLMKRLDENN</sequence>
<evidence type="ECO:0000256" key="6">
    <source>
        <dbReference type="ARBA" id="ARBA00023121"/>
    </source>
</evidence>
<feature type="compositionally biased region" description="Polar residues" evidence="11">
    <location>
        <begin position="116"/>
        <end position="134"/>
    </location>
</feature>
<dbReference type="SUPFAM" id="SSF64268">
    <property type="entry name" value="PX domain"/>
    <property type="match status" value="1"/>
</dbReference>
<proteinExistence type="inferred from homology"/>
<evidence type="ECO:0000256" key="11">
    <source>
        <dbReference type="SAM" id="MobiDB-lite"/>
    </source>
</evidence>
<dbReference type="GO" id="GO:0015031">
    <property type="term" value="P:protein transport"/>
    <property type="evidence" value="ECO:0007669"/>
    <property type="project" value="TreeGrafter"/>
</dbReference>
<keyword evidence="6" id="KW-0446">Lipid-binding</keyword>
<dbReference type="Pfam" id="PF00787">
    <property type="entry name" value="PX"/>
    <property type="match status" value="1"/>
</dbReference>
<dbReference type="VEuPathDB" id="FungiDB:CTRG_01227"/>
<dbReference type="GO" id="GO:0034727">
    <property type="term" value="P:piecemeal microautophagy of the nucleus"/>
    <property type="evidence" value="ECO:0007669"/>
    <property type="project" value="TreeGrafter"/>
</dbReference>
<name>C5M5U6_CANTT</name>
<evidence type="ECO:0000256" key="10">
    <source>
        <dbReference type="SAM" id="Coils"/>
    </source>
</evidence>
<feature type="coiled-coil region" evidence="10">
    <location>
        <begin position="560"/>
        <end position="594"/>
    </location>
</feature>
<keyword evidence="7" id="KW-0472">Membrane</keyword>
<dbReference type="STRING" id="294747.C5M5U6"/>
<feature type="compositionally biased region" description="Basic and acidic residues" evidence="11">
    <location>
        <begin position="135"/>
        <end position="146"/>
    </location>
</feature>
<dbReference type="CDD" id="cd06863">
    <property type="entry name" value="PX_Atg24p"/>
    <property type="match status" value="1"/>
</dbReference>
<reference evidence="13 14" key="1">
    <citation type="journal article" date="2009" name="Nature">
        <title>Evolution of pathogenicity and sexual reproduction in eight Candida genomes.</title>
        <authorList>
            <person name="Butler G."/>
            <person name="Rasmussen M.D."/>
            <person name="Lin M.F."/>
            <person name="Santos M.A."/>
            <person name="Sakthikumar S."/>
            <person name="Munro C.A."/>
            <person name="Rheinbay E."/>
            <person name="Grabherr M."/>
            <person name="Forche A."/>
            <person name="Reedy J.L."/>
            <person name="Agrafioti I."/>
            <person name="Arnaud M.B."/>
            <person name="Bates S."/>
            <person name="Brown A.J."/>
            <person name="Brunke S."/>
            <person name="Costanzo M.C."/>
            <person name="Fitzpatrick D.A."/>
            <person name="de Groot P.W."/>
            <person name="Harris D."/>
            <person name="Hoyer L.L."/>
            <person name="Hube B."/>
            <person name="Klis F.M."/>
            <person name="Kodira C."/>
            <person name="Lennard N."/>
            <person name="Logue M.E."/>
            <person name="Martin R."/>
            <person name="Neiman A.M."/>
            <person name="Nikolaou E."/>
            <person name="Quail M.A."/>
            <person name="Quinn J."/>
            <person name="Santos M.C."/>
            <person name="Schmitzberger F.F."/>
            <person name="Sherlock G."/>
            <person name="Shah P."/>
            <person name="Silverstein K.A."/>
            <person name="Skrzypek M.S."/>
            <person name="Soll D."/>
            <person name="Staggs R."/>
            <person name="Stansfield I."/>
            <person name="Stumpf M.P."/>
            <person name="Sudbery P.E."/>
            <person name="Srikantha T."/>
            <person name="Zeng Q."/>
            <person name="Berman J."/>
            <person name="Berriman M."/>
            <person name="Heitman J."/>
            <person name="Gow N.A."/>
            <person name="Lorenz M.C."/>
            <person name="Birren B.W."/>
            <person name="Kellis M."/>
            <person name="Cuomo C.A."/>
        </authorList>
    </citation>
    <scope>NUCLEOTIDE SEQUENCE [LARGE SCALE GENOMIC DNA]</scope>
    <source>
        <strain evidence="14">ATCC MYA-3404 / T1</strain>
    </source>
</reference>
<dbReference type="GO" id="GO:0005769">
    <property type="term" value="C:early endosome"/>
    <property type="evidence" value="ECO:0007669"/>
    <property type="project" value="TreeGrafter"/>
</dbReference>
<keyword evidence="14" id="KW-1185">Reference proteome</keyword>
<dbReference type="KEGG" id="ctp:CTRG_01227"/>
<dbReference type="AlphaFoldDB" id="C5M5U6"/>
<dbReference type="GO" id="GO:0035091">
    <property type="term" value="F:phosphatidylinositol binding"/>
    <property type="evidence" value="ECO:0007669"/>
    <property type="project" value="InterPro"/>
</dbReference>
<dbReference type="SUPFAM" id="SSF103657">
    <property type="entry name" value="BAR/IMD domain-like"/>
    <property type="match status" value="1"/>
</dbReference>
<comment type="similarity">
    <text evidence="3">Belongs to the sorting nexin family.</text>
</comment>
<dbReference type="InterPro" id="IPR001683">
    <property type="entry name" value="PX_dom"/>
</dbReference>
<dbReference type="GeneID" id="8297499"/>
<accession>C5M5U6</accession>
<evidence type="ECO:0000313" key="13">
    <source>
        <dbReference type="EMBL" id="EER34366.1"/>
    </source>
</evidence>
<evidence type="ECO:0000256" key="5">
    <source>
        <dbReference type="ARBA" id="ARBA00022490"/>
    </source>
</evidence>
<evidence type="ECO:0000256" key="2">
    <source>
        <dbReference type="ARBA" id="ARBA00004496"/>
    </source>
</evidence>
<keyword evidence="4" id="KW-0813">Transport</keyword>
<dbReference type="GO" id="GO:0000422">
    <property type="term" value="P:autophagy of mitochondrion"/>
    <property type="evidence" value="ECO:0007669"/>
    <property type="project" value="TreeGrafter"/>
</dbReference>
<evidence type="ECO:0000256" key="8">
    <source>
        <dbReference type="ARBA" id="ARBA00040748"/>
    </source>
</evidence>
<dbReference type="Gene3D" id="1.20.1270.60">
    <property type="entry name" value="Arfaptin homology (AH) domain/BAR domain"/>
    <property type="match status" value="1"/>
</dbReference>
<dbReference type="PANTHER" id="PTHR45949:SF2">
    <property type="entry name" value="SORTING NEXIN-4"/>
    <property type="match status" value="1"/>
</dbReference>
<feature type="compositionally biased region" description="Polar residues" evidence="11">
    <location>
        <begin position="1"/>
        <end position="11"/>
    </location>
</feature>
<organism evidence="13 14">
    <name type="scientific">Candida tropicalis (strain ATCC MYA-3404 / T1)</name>
    <name type="common">Yeast</name>
    <dbReference type="NCBI Taxonomy" id="294747"/>
    <lineage>
        <taxon>Eukaryota</taxon>
        <taxon>Fungi</taxon>
        <taxon>Dikarya</taxon>
        <taxon>Ascomycota</taxon>
        <taxon>Saccharomycotina</taxon>
        <taxon>Pichiomycetes</taxon>
        <taxon>Debaryomycetaceae</taxon>
        <taxon>Candida/Lodderomyces clade</taxon>
        <taxon>Candida</taxon>
    </lineage>
</organism>
<keyword evidence="10" id="KW-0175">Coiled coil</keyword>
<dbReference type="OrthoDB" id="205639at2759"/>
<evidence type="ECO:0000256" key="4">
    <source>
        <dbReference type="ARBA" id="ARBA00022448"/>
    </source>
</evidence>
<evidence type="ECO:0000256" key="9">
    <source>
        <dbReference type="ARBA" id="ARBA00041273"/>
    </source>
</evidence>
<feature type="region of interest" description="Disordered" evidence="11">
    <location>
        <begin position="1"/>
        <end position="190"/>
    </location>
</feature>
<evidence type="ECO:0000313" key="14">
    <source>
        <dbReference type="Proteomes" id="UP000002037"/>
    </source>
</evidence>
<dbReference type="GO" id="GO:0032456">
    <property type="term" value="P:endocytic recycling"/>
    <property type="evidence" value="ECO:0007669"/>
    <property type="project" value="TreeGrafter"/>
</dbReference>
<dbReference type="SMART" id="SM00312">
    <property type="entry name" value="PX"/>
    <property type="match status" value="1"/>
</dbReference>
<feature type="domain" description="PX" evidence="12">
    <location>
        <begin position="205"/>
        <end position="339"/>
    </location>
</feature>
<dbReference type="Gene3D" id="3.30.1520.10">
    <property type="entry name" value="Phox-like domain"/>
    <property type="match status" value="1"/>
</dbReference>
<dbReference type="Proteomes" id="UP000002037">
    <property type="component" value="Unassembled WGS sequence"/>
</dbReference>
<dbReference type="EMBL" id="GG692396">
    <property type="protein sequence ID" value="EER34366.1"/>
    <property type="molecule type" value="Genomic_DNA"/>
</dbReference>
<feature type="compositionally biased region" description="Basic and acidic residues" evidence="11">
    <location>
        <begin position="68"/>
        <end position="103"/>
    </location>
</feature>
<feature type="compositionally biased region" description="Basic and acidic residues" evidence="11">
    <location>
        <begin position="159"/>
        <end position="181"/>
    </location>
</feature>
<dbReference type="GO" id="GO:0000407">
    <property type="term" value="C:phagophore assembly site"/>
    <property type="evidence" value="ECO:0007669"/>
    <property type="project" value="TreeGrafter"/>
</dbReference>
<dbReference type="PROSITE" id="PS50195">
    <property type="entry name" value="PX"/>
    <property type="match status" value="1"/>
</dbReference>
<dbReference type="eggNOG" id="KOG2273">
    <property type="taxonomic scope" value="Eukaryota"/>
</dbReference>
<feature type="compositionally biased region" description="Basic and acidic residues" evidence="11">
    <location>
        <begin position="12"/>
        <end position="29"/>
    </location>
</feature>
<comment type="subcellular location">
    <subcellularLocation>
        <location evidence="2">Cytoplasm</location>
    </subcellularLocation>
    <subcellularLocation>
        <location evidence="1">Endomembrane system</location>
        <topology evidence="1">Peripheral membrane protein</topology>
    </subcellularLocation>
</comment>
<dbReference type="PANTHER" id="PTHR45949">
    <property type="entry name" value="SORTING NEXIN-4"/>
    <property type="match status" value="1"/>
</dbReference>
<evidence type="ECO:0000256" key="1">
    <source>
        <dbReference type="ARBA" id="ARBA00004184"/>
    </source>
</evidence>